<evidence type="ECO:0000256" key="1">
    <source>
        <dbReference type="SAM" id="Coils"/>
    </source>
</evidence>
<name>A0A175YCH6_DAUCS</name>
<reference evidence="3" key="2">
    <citation type="submission" date="2022-03" db="EMBL/GenBank/DDBJ databases">
        <title>Draft title - Genomic analysis of global carrot germplasm unveils the trajectory of domestication and the origin of high carotenoid orange carrot.</title>
        <authorList>
            <person name="Iorizzo M."/>
            <person name="Ellison S."/>
            <person name="Senalik D."/>
            <person name="Macko-Podgorni A."/>
            <person name="Grzebelus D."/>
            <person name="Bostan H."/>
            <person name="Rolling W."/>
            <person name="Curaba J."/>
            <person name="Simon P."/>
        </authorList>
    </citation>
    <scope>NUCLEOTIDE SEQUENCE</scope>
    <source>
        <tissue evidence="3">Leaf</tissue>
    </source>
</reference>
<keyword evidence="4" id="KW-1185">Reference proteome</keyword>
<keyword evidence="1" id="KW-0175">Coiled coil</keyword>
<reference evidence="3" key="1">
    <citation type="journal article" date="2016" name="Nat. Genet.">
        <title>A high-quality carrot genome assembly provides new insights into carotenoid accumulation and asterid genome evolution.</title>
        <authorList>
            <person name="Iorizzo M."/>
            <person name="Ellison S."/>
            <person name="Senalik D."/>
            <person name="Zeng P."/>
            <person name="Satapoomin P."/>
            <person name="Huang J."/>
            <person name="Bowman M."/>
            <person name="Iovene M."/>
            <person name="Sanseverino W."/>
            <person name="Cavagnaro P."/>
            <person name="Yildiz M."/>
            <person name="Macko-Podgorni A."/>
            <person name="Moranska E."/>
            <person name="Grzebelus E."/>
            <person name="Grzebelus D."/>
            <person name="Ashrafi H."/>
            <person name="Zheng Z."/>
            <person name="Cheng S."/>
            <person name="Spooner D."/>
            <person name="Van Deynze A."/>
            <person name="Simon P."/>
        </authorList>
    </citation>
    <scope>NUCLEOTIDE SEQUENCE</scope>
    <source>
        <tissue evidence="3">Leaf</tissue>
    </source>
</reference>
<dbReference type="PANTHER" id="PTHR33144">
    <property type="entry name" value="OS10G0409366 PROTEIN-RELATED"/>
    <property type="match status" value="1"/>
</dbReference>
<feature type="compositionally biased region" description="Basic and acidic residues" evidence="2">
    <location>
        <begin position="193"/>
        <end position="211"/>
    </location>
</feature>
<protein>
    <submittedName>
        <fullName evidence="3">Uncharacterized protein</fullName>
    </submittedName>
</protein>
<evidence type="ECO:0000313" key="4">
    <source>
        <dbReference type="Proteomes" id="UP000077755"/>
    </source>
</evidence>
<dbReference type="Proteomes" id="UP000077755">
    <property type="component" value="Chromosome 2"/>
</dbReference>
<feature type="compositionally biased region" description="Polar residues" evidence="2">
    <location>
        <begin position="134"/>
        <end position="147"/>
    </location>
</feature>
<feature type="coiled-coil region" evidence="1">
    <location>
        <begin position="449"/>
        <end position="476"/>
    </location>
</feature>
<gene>
    <name evidence="3" type="ORF">DCAR_0205257</name>
</gene>
<dbReference type="EMBL" id="CP093344">
    <property type="protein sequence ID" value="WOG86060.1"/>
    <property type="molecule type" value="Genomic_DNA"/>
</dbReference>
<dbReference type="PANTHER" id="PTHR33144:SF16">
    <property type="entry name" value="OS02G0129000 PROTEIN"/>
    <property type="match status" value="1"/>
</dbReference>
<accession>A0A175YCH6</accession>
<feature type="region of interest" description="Disordered" evidence="2">
    <location>
        <begin position="79"/>
        <end position="214"/>
    </location>
</feature>
<sequence>MEHVKDDLKYSEIGAVYASTKKLCDWKLLTSDSELTGLVKNPRSASSLLRINCNSKKTEKRGISVQRTGQNKLPLLSAALTQNNSRKGKGNEKSQNESEDYDPGQDAGSDGYVSVTPPKGKKKINKKKLLTGRGPTTRSRANSTTNPGPKDPCDNVQTCPSVEPVPPPLVVLPEPDDGQGSMAAWRAMRKRQKEKEEKEKAEKEHAEKEKAPSASKMVVEEIVLTDIEEENVEVSVPKRPRGKTRMDKVHTRTFDKRVVIGMNDDFQPIAEKDKVLSELSCFLGTLAKRCVPITFVTWRHVPKSLRTTMWNYVKLQVSNQARHYTAYENDEMRLANRPDGIPLESFKLLLEYWNDDSSKKKMAEDDSEHYDAEVFIKTRARDKKREYKIKPDKMEKKIEDITKNICTGDDATDQLGAKHGPNWLKGRYAKPPMHTSNAPTDTYVKELTIKIKEGLAAELEEKVKKVETEFQDKVKRVEAGVDHKVQKTLEFALNLKKPTQISLLKSQSCVPWSQVKMKMVPL</sequence>
<organism evidence="3 4">
    <name type="scientific">Daucus carota subsp. sativus</name>
    <name type="common">Carrot</name>
    <dbReference type="NCBI Taxonomy" id="79200"/>
    <lineage>
        <taxon>Eukaryota</taxon>
        <taxon>Viridiplantae</taxon>
        <taxon>Streptophyta</taxon>
        <taxon>Embryophyta</taxon>
        <taxon>Tracheophyta</taxon>
        <taxon>Spermatophyta</taxon>
        <taxon>Magnoliopsida</taxon>
        <taxon>eudicotyledons</taxon>
        <taxon>Gunneridae</taxon>
        <taxon>Pentapetalae</taxon>
        <taxon>asterids</taxon>
        <taxon>campanulids</taxon>
        <taxon>Apiales</taxon>
        <taxon>Apiaceae</taxon>
        <taxon>Apioideae</taxon>
        <taxon>Scandiceae</taxon>
        <taxon>Daucinae</taxon>
        <taxon>Daucus</taxon>
        <taxon>Daucus sect. Daucus</taxon>
    </lineage>
</organism>
<evidence type="ECO:0000313" key="3">
    <source>
        <dbReference type="EMBL" id="WOG86060.1"/>
    </source>
</evidence>
<feature type="compositionally biased region" description="Basic residues" evidence="2">
    <location>
        <begin position="119"/>
        <end position="130"/>
    </location>
</feature>
<evidence type="ECO:0000256" key="2">
    <source>
        <dbReference type="SAM" id="MobiDB-lite"/>
    </source>
</evidence>
<dbReference type="Gramene" id="KZM81153">
    <property type="protein sequence ID" value="KZM81153"/>
    <property type="gene ID" value="DCAR_031271"/>
</dbReference>
<proteinExistence type="predicted"/>
<dbReference type="AlphaFoldDB" id="A0A175YCH6"/>